<dbReference type="FunFam" id="3.30.70.270:FF:000001">
    <property type="entry name" value="Diguanylate cyclase domain protein"/>
    <property type="match status" value="1"/>
</dbReference>
<dbReference type="PANTHER" id="PTHR45138">
    <property type="entry name" value="REGULATORY COMPONENTS OF SENSORY TRANSDUCTION SYSTEM"/>
    <property type="match status" value="1"/>
</dbReference>
<proteinExistence type="predicted"/>
<dbReference type="CDD" id="cd01949">
    <property type="entry name" value="GGDEF"/>
    <property type="match status" value="1"/>
</dbReference>
<dbReference type="SMART" id="SM00267">
    <property type="entry name" value="GGDEF"/>
    <property type="match status" value="1"/>
</dbReference>
<dbReference type="GO" id="GO:0052621">
    <property type="term" value="F:diguanylate cyclase activity"/>
    <property type="evidence" value="ECO:0007669"/>
    <property type="project" value="TreeGrafter"/>
</dbReference>
<dbReference type="SUPFAM" id="SSF55073">
    <property type="entry name" value="Nucleotide cyclase"/>
    <property type="match status" value="1"/>
</dbReference>
<dbReference type="Gene3D" id="3.30.70.270">
    <property type="match status" value="1"/>
</dbReference>
<dbReference type="EMBL" id="UINC01070829">
    <property type="protein sequence ID" value="SVC05278.1"/>
    <property type="molecule type" value="Genomic_DNA"/>
</dbReference>
<dbReference type="PROSITE" id="PS50887">
    <property type="entry name" value="GGDEF"/>
    <property type="match status" value="1"/>
</dbReference>
<sequence length="255" mass="28443">VIDSVEDDERSLATQVQYRMMETLSEQNKVLQEEIAQRKKLHQEVIDTNASLEHRVHKRTKELQQVNEQLKDELVRRKQAEERLAHLANTDELTGIDNRRAFFSKGEKLIANACKVRCFFLLIDLDHFKAINDTYGHAAGDVVLETVGKHIQGGVRTSGARPSTRASDIVGRLGGEEFGVLLVLDDLDTAVLVAERLRETLAETVIEAGSDTIAVTGSFGTTEYLNGESLDELYQRADKACYSAKDAGRNCLVIE</sequence>
<evidence type="ECO:0000256" key="1">
    <source>
        <dbReference type="SAM" id="Coils"/>
    </source>
</evidence>
<gene>
    <name evidence="3" type="ORF">METZ01_LOCUS258132</name>
</gene>
<dbReference type="InterPro" id="IPR050469">
    <property type="entry name" value="Diguanylate_Cyclase"/>
</dbReference>
<dbReference type="Pfam" id="PF00990">
    <property type="entry name" value="GGDEF"/>
    <property type="match status" value="1"/>
</dbReference>
<dbReference type="InterPro" id="IPR029787">
    <property type="entry name" value="Nucleotide_cyclase"/>
</dbReference>
<reference evidence="3" key="1">
    <citation type="submission" date="2018-05" db="EMBL/GenBank/DDBJ databases">
        <authorList>
            <person name="Lanie J.A."/>
            <person name="Ng W.-L."/>
            <person name="Kazmierczak K.M."/>
            <person name="Andrzejewski T.M."/>
            <person name="Davidsen T.M."/>
            <person name="Wayne K.J."/>
            <person name="Tettelin H."/>
            <person name="Glass J.I."/>
            <person name="Rusch D."/>
            <person name="Podicherti R."/>
            <person name="Tsui H.-C.T."/>
            <person name="Winkler M.E."/>
        </authorList>
    </citation>
    <scope>NUCLEOTIDE SEQUENCE</scope>
</reference>
<dbReference type="NCBIfam" id="TIGR00254">
    <property type="entry name" value="GGDEF"/>
    <property type="match status" value="1"/>
</dbReference>
<name>A0A382J0E5_9ZZZZ</name>
<protein>
    <recommendedName>
        <fullName evidence="2">GGDEF domain-containing protein</fullName>
    </recommendedName>
</protein>
<feature type="non-terminal residue" evidence="3">
    <location>
        <position position="1"/>
    </location>
</feature>
<keyword evidence="1" id="KW-0175">Coiled coil</keyword>
<organism evidence="3">
    <name type="scientific">marine metagenome</name>
    <dbReference type="NCBI Taxonomy" id="408172"/>
    <lineage>
        <taxon>unclassified sequences</taxon>
        <taxon>metagenomes</taxon>
        <taxon>ecological metagenomes</taxon>
    </lineage>
</organism>
<feature type="coiled-coil region" evidence="1">
    <location>
        <begin position="21"/>
        <end position="90"/>
    </location>
</feature>
<dbReference type="InterPro" id="IPR043128">
    <property type="entry name" value="Rev_trsase/Diguanyl_cyclase"/>
</dbReference>
<dbReference type="AlphaFoldDB" id="A0A382J0E5"/>
<accession>A0A382J0E5</accession>
<dbReference type="InterPro" id="IPR000160">
    <property type="entry name" value="GGDEF_dom"/>
</dbReference>
<evidence type="ECO:0000313" key="3">
    <source>
        <dbReference type="EMBL" id="SVC05278.1"/>
    </source>
</evidence>
<dbReference type="PANTHER" id="PTHR45138:SF9">
    <property type="entry name" value="DIGUANYLATE CYCLASE DGCM-RELATED"/>
    <property type="match status" value="1"/>
</dbReference>
<evidence type="ECO:0000259" key="2">
    <source>
        <dbReference type="PROSITE" id="PS50887"/>
    </source>
</evidence>
<feature type="domain" description="GGDEF" evidence="2">
    <location>
        <begin position="116"/>
        <end position="255"/>
    </location>
</feature>